<organism evidence="2 3">
    <name type="scientific">Candidatus Aphodousia faecigallinarum</name>
    <dbReference type="NCBI Taxonomy" id="2840677"/>
    <lineage>
        <taxon>Bacteria</taxon>
        <taxon>Pseudomonadati</taxon>
        <taxon>Pseudomonadota</taxon>
        <taxon>Betaproteobacteria</taxon>
        <taxon>Burkholderiales</taxon>
        <taxon>Sutterellaceae</taxon>
        <taxon>Sutterellaceae incertae sedis</taxon>
        <taxon>Candidatus Aphodousia</taxon>
    </lineage>
</organism>
<sequence>MDNSIDLKTILKTVRSSLPGRLRLRLPQLVSIDSDSALLITQWIESHGESIAVSLNPRVGSLLITWDPNRDNLDTKELFSEAAEYLNYATSLGIINEEKKSKENASTYQIENCAKSLAKQAEFLGNGILDRLCPYIAYDIKQKARKRRVTQNRLMLASLLFSVGVLATSQTKSHVLFGGAFLALLTVHLLQHRKVL</sequence>
<keyword evidence="1" id="KW-0812">Transmembrane</keyword>
<evidence type="ECO:0000313" key="3">
    <source>
        <dbReference type="Proteomes" id="UP000824083"/>
    </source>
</evidence>
<keyword evidence="1" id="KW-0472">Membrane</keyword>
<feature type="transmembrane region" description="Helical" evidence="1">
    <location>
        <begin position="150"/>
        <end position="167"/>
    </location>
</feature>
<reference evidence="2" key="2">
    <citation type="journal article" date="2021" name="PeerJ">
        <title>Extensive microbial diversity within the chicken gut microbiome revealed by metagenomics and culture.</title>
        <authorList>
            <person name="Gilroy R."/>
            <person name="Ravi A."/>
            <person name="Getino M."/>
            <person name="Pursley I."/>
            <person name="Horton D.L."/>
            <person name="Alikhan N.F."/>
            <person name="Baker D."/>
            <person name="Gharbi K."/>
            <person name="Hall N."/>
            <person name="Watson M."/>
            <person name="Adriaenssens E.M."/>
            <person name="Foster-Nyarko E."/>
            <person name="Jarju S."/>
            <person name="Secka A."/>
            <person name="Antonio M."/>
            <person name="Oren A."/>
            <person name="Chaudhuri R.R."/>
            <person name="La Ragione R."/>
            <person name="Hildebrand F."/>
            <person name="Pallen M.J."/>
        </authorList>
    </citation>
    <scope>NUCLEOTIDE SEQUENCE</scope>
    <source>
        <strain evidence="2">7463</strain>
    </source>
</reference>
<keyword evidence="1" id="KW-1133">Transmembrane helix</keyword>
<protein>
    <submittedName>
        <fullName evidence="2">Uncharacterized protein</fullName>
    </submittedName>
</protein>
<name>A0A9D1LF72_9BURK</name>
<dbReference type="EMBL" id="DVMY01000074">
    <property type="protein sequence ID" value="HIU37509.1"/>
    <property type="molecule type" value="Genomic_DNA"/>
</dbReference>
<proteinExistence type="predicted"/>
<dbReference type="AlphaFoldDB" id="A0A9D1LF72"/>
<gene>
    <name evidence="2" type="ORF">IAC56_04485</name>
</gene>
<comment type="caution">
    <text evidence="2">The sequence shown here is derived from an EMBL/GenBank/DDBJ whole genome shotgun (WGS) entry which is preliminary data.</text>
</comment>
<dbReference type="Proteomes" id="UP000824083">
    <property type="component" value="Unassembled WGS sequence"/>
</dbReference>
<evidence type="ECO:0000313" key="2">
    <source>
        <dbReference type="EMBL" id="HIU37509.1"/>
    </source>
</evidence>
<feature type="transmembrane region" description="Helical" evidence="1">
    <location>
        <begin position="173"/>
        <end position="190"/>
    </location>
</feature>
<accession>A0A9D1LF72</accession>
<reference evidence="2" key="1">
    <citation type="submission" date="2020-10" db="EMBL/GenBank/DDBJ databases">
        <authorList>
            <person name="Gilroy R."/>
        </authorList>
    </citation>
    <scope>NUCLEOTIDE SEQUENCE</scope>
    <source>
        <strain evidence="2">7463</strain>
    </source>
</reference>
<evidence type="ECO:0000256" key="1">
    <source>
        <dbReference type="SAM" id="Phobius"/>
    </source>
</evidence>